<accession>A0ACC1SSX3</accession>
<proteinExistence type="predicted"/>
<evidence type="ECO:0000313" key="2">
    <source>
        <dbReference type="Proteomes" id="UP001148629"/>
    </source>
</evidence>
<name>A0ACC1SSX3_9HYPO</name>
<protein>
    <submittedName>
        <fullName evidence="1">Uncharacterized protein</fullName>
    </submittedName>
</protein>
<evidence type="ECO:0000313" key="1">
    <source>
        <dbReference type="EMBL" id="KAJ3545801.1"/>
    </source>
</evidence>
<dbReference type="EMBL" id="JANRMS010000137">
    <property type="protein sequence ID" value="KAJ3545801.1"/>
    <property type="molecule type" value="Genomic_DNA"/>
</dbReference>
<keyword evidence="2" id="KW-1185">Reference proteome</keyword>
<reference evidence="1" key="1">
    <citation type="submission" date="2022-08" db="EMBL/GenBank/DDBJ databases">
        <title>Genome Sequence of Fusarium decemcellulare.</title>
        <authorList>
            <person name="Buettner E."/>
        </authorList>
    </citation>
    <scope>NUCLEOTIDE SEQUENCE</scope>
    <source>
        <strain evidence="1">Babe19</strain>
    </source>
</reference>
<dbReference type="Proteomes" id="UP001148629">
    <property type="component" value="Unassembled WGS sequence"/>
</dbReference>
<organism evidence="1 2">
    <name type="scientific">Fusarium decemcellulare</name>
    <dbReference type="NCBI Taxonomy" id="57161"/>
    <lineage>
        <taxon>Eukaryota</taxon>
        <taxon>Fungi</taxon>
        <taxon>Dikarya</taxon>
        <taxon>Ascomycota</taxon>
        <taxon>Pezizomycotina</taxon>
        <taxon>Sordariomycetes</taxon>
        <taxon>Hypocreomycetidae</taxon>
        <taxon>Hypocreales</taxon>
        <taxon>Nectriaceae</taxon>
        <taxon>Fusarium</taxon>
        <taxon>Fusarium decemcellulare species complex</taxon>
    </lineage>
</organism>
<gene>
    <name evidence="1" type="ORF">NM208_g2328</name>
</gene>
<comment type="caution">
    <text evidence="1">The sequence shown here is derived from an EMBL/GenBank/DDBJ whole genome shotgun (WGS) entry which is preliminary data.</text>
</comment>
<sequence>MATSLILSALGCAAISLAAAVDRSCSSFGINGSQPAEFNFYRFYDFQYSDAANTNITASNWPLNRTLDKTLAQEKNFSDKAWVEEWSVRNAYKEPANDNLTALHYITENVFMGEKDGKGFLVLNTSRLANNTQLGGEIFFRPADVDAVSLRVSARVYGDTGGVAGFFTYFNDTQESDIEVLLRDDGTRVHFTNQPTLGDEENEIPGTTFNRSLPENRTVDEWVVYRLDWLPQLNMSTWYVDGELMETSQIHVPVVSSTVLINMWSNCGFWSGEMPVWGDAVLEIQWIEMLFNASSLAVEGAPEEGVSCQIDTVPEDENSDDSDAVSRATRLDVGLRGWFLAVLTAGIVACWF</sequence>